<evidence type="ECO:0000313" key="4">
    <source>
        <dbReference type="EMBL" id="SMX45355.1"/>
    </source>
</evidence>
<keyword evidence="2 4" id="KW-0378">Hydrolase</keyword>
<dbReference type="InterPro" id="IPR050300">
    <property type="entry name" value="GDXG_lipolytic_enzyme"/>
</dbReference>
<dbReference type="EC" id="3.1.1.83" evidence="4"/>
<evidence type="ECO:0000256" key="2">
    <source>
        <dbReference type="ARBA" id="ARBA00022801"/>
    </source>
</evidence>
<gene>
    <name evidence="4" type="primary">mlhB</name>
    <name evidence="4" type="ORF">PEV8663_03018</name>
</gene>
<dbReference type="Pfam" id="PF07859">
    <property type="entry name" value="Abhydrolase_3"/>
    <property type="match status" value="1"/>
</dbReference>
<dbReference type="SUPFAM" id="SSF53474">
    <property type="entry name" value="alpha/beta-Hydrolases"/>
    <property type="match status" value="1"/>
</dbReference>
<reference evidence="4 5" key="1">
    <citation type="submission" date="2017-05" db="EMBL/GenBank/DDBJ databases">
        <authorList>
            <person name="Song R."/>
            <person name="Chenine A.L."/>
            <person name="Ruprecht R.M."/>
        </authorList>
    </citation>
    <scope>NUCLEOTIDE SEQUENCE [LARGE SCALE GENOMIC DNA]</scope>
    <source>
        <strain evidence="4 5">CECT 8663</strain>
    </source>
</reference>
<dbReference type="AlphaFoldDB" id="A0A238KRD2"/>
<dbReference type="Proteomes" id="UP000220836">
    <property type="component" value="Unassembled WGS sequence"/>
</dbReference>
<dbReference type="PANTHER" id="PTHR48081:SF8">
    <property type="entry name" value="ALPHA_BETA HYDROLASE FOLD-3 DOMAIN-CONTAINING PROTEIN-RELATED"/>
    <property type="match status" value="1"/>
</dbReference>
<keyword evidence="5" id="KW-1185">Reference proteome</keyword>
<dbReference type="Gene3D" id="3.40.50.1820">
    <property type="entry name" value="alpha/beta hydrolase"/>
    <property type="match status" value="1"/>
</dbReference>
<evidence type="ECO:0000259" key="3">
    <source>
        <dbReference type="Pfam" id="PF07859"/>
    </source>
</evidence>
<name>A0A238KRD2_9RHOB</name>
<dbReference type="InterPro" id="IPR002168">
    <property type="entry name" value="Lipase_GDXG_HIS_AS"/>
</dbReference>
<organism evidence="4 5">
    <name type="scientific">Pelagimonas varians</name>
    <dbReference type="NCBI Taxonomy" id="696760"/>
    <lineage>
        <taxon>Bacteria</taxon>
        <taxon>Pseudomonadati</taxon>
        <taxon>Pseudomonadota</taxon>
        <taxon>Alphaproteobacteria</taxon>
        <taxon>Rhodobacterales</taxon>
        <taxon>Roseobacteraceae</taxon>
        <taxon>Pelagimonas</taxon>
    </lineage>
</organism>
<evidence type="ECO:0000313" key="5">
    <source>
        <dbReference type="Proteomes" id="UP000220836"/>
    </source>
</evidence>
<dbReference type="PANTHER" id="PTHR48081">
    <property type="entry name" value="AB HYDROLASE SUPERFAMILY PROTEIN C4A8.06C"/>
    <property type="match status" value="1"/>
</dbReference>
<evidence type="ECO:0000256" key="1">
    <source>
        <dbReference type="ARBA" id="ARBA00010515"/>
    </source>
</evidence>
<proteinExistence type="inferred from homology"/>
<dbReference type="InterPro" id="IPR013094">
    <property type="entry name" value="AB_hydrolase_3"/>
</dbReference>
<dbReference type="InterPro" id="IPR029058">
    <property type="entry name" value="AB_hydrolase_fold"/>
</dbReference>
<feature type="domain" description="Alpha/beta hydrolase fold-3" evidence="3">
    <location>
        <begin position="70"/>
        <end position="270"/>
    </location>
</feature>
<dbReference type="RefSeq" id="WP_097805491.1">
    <property type="nucleotide sequence ID" value="NZ_FXYH01000011.1"/>
</dbReference>
<dbReference type="GO" id="GO:0016787">
    <property type="term" value="F:hydrolase activity"/>
    <property type="evidence" value="ECO:0007669"/>
    <property type="project" value="UniProtKB-KW"/>
</dbReference>
<dbReference type="EMBL" id="FXYH01000011">
    <property type="protein sequence ID" value="SMX45355.1"/>
    <property type="molecule type" value="Genomic_DNA"/>
</dbReference>
<sequence>MSWQLEFMSAQQRLLLKPLLSKCDGPMSARKGMDLMAGLVFRHPPLLRQYLRDQNLHWFACGRCKPGKAILYFHGGGYVAGSPETHTGMLGRLSQLSELEVCAPDYRLAPEAIAPAAFEDCLAAWDALMAQGFAPKDVIIGGDSAGGGLAVAGLSELCNRGTLPAGAFAFSPVVDFTMQSESLQRNKDSEAILPSELFEALADIILAGFDASDPRISPIFGTFPECCPVLIQYSDSEILQDDALRMCDRLRDFGARVEMQVEAGAPHVWQLLDGWVPEARASLKQVAKFAQDSLAETRR</sequence>
<comment type="similarity">
    <text evidence="1">Belongs to the 'GDXG' lipolytic enzyme family.</text>
</comment>
<accession>A0A238KRD2</accession>
<protein>
    <submittedName>
        <fullName evidence="4">Monoterpene epsilon-lactone hydrolase</fullName>
        <ecNumber evidence="4">3.1.1.83</ecNumber>
    </submittedName>
</protein>
<dbReference type="PROSITE" id="PS01173">
    <property type="entry name" value="LIPASE_GDXG_HIS"/>
    <property type="match status" value="1"/>
</dbReference>